<protein>
    <submittedName>
        <fullName evidence="2">Uncharacterized protein</fullName>
    </submittedName>
</protein>
<feature type="compositionally biased region" description="Basic residues" evidence="1">
    <location>
        <begin position="1"/>
        <end position="10"/>
    </location>
</feature>
<gene>
    <name evidence="2" type="ORF">INT46_002960</name>
</gene>
<organism evidence="2 3">
    <name type="scientific">Mucor plumbeus</name>
    <dbReference type="NCBI Taxonomy" id="97098"/>
    <lineage>
        <taxon>Eukaryota</taxon>
        <taxon>Fungi</taxon>
        <taxon>Fungi incertae sedis</taxon>
        <taxon>Mucoromycota</taxon>
        <taxon>Mucoromycotina</taxon>
        <taxon>Mucoromycetes</taxon>
        <taxon>Mucorales</taxon>
        <taxon>Mucorineae</taxon>
        <taxon>Mucoraceae</taxon>
        <taxon>Mucor</taxon>
    </lineage>
</organism>
<feature type="compositionally biased region" description="Basic and acidic residues" evidence="1">
    <location>
        <begin position="424"/>
        <end position="439"/>
    </location>
</feature>
<feature type="region of interest" description="Disordered" evidence="1">
    <location>
        <begin position="278"/>
        <end position="318"/>
    </location>
</feature>
<dbReference type="AlphaFoldDB" id="A0A8H7UVD1"/>
<feature type="compositionally biased region" description="Polar residues" evidence="1">
    <location>
        <begin position="404"/>
        <end position="415"/>
    </location>
</feature>
<evidence type="ECO:0000313" key="2">
    <source>
        <dbReference type="EMBL" id="KAG2192144.1"/>
    </source>
</evidence>
<comment type="caution">
    <text evidence="2">The sequence shown here is derived from an EMBL/GenBank/DDBJ whole genome shotgun (WGS) entry which is preliminary data.</text>
</comment>
<keyword evidence="3" id="KW-1185">Reference proteome</keyword>
<dbReference type="Proteomes" id="UP000650833">
    <property type="component" value="Unassembled WGS sequence"/>
</dbReference>
<reference evidence="2" key="1">
    <citation type="submission" date="2020-12" db="EMBL/GenBank/DDBJ databases">
        <title>Metabolic potential, ecology and presence of endohyphal bacteria is reflected in genomic diversity of Mucoromycotina.</title>
        <authorList>
            <person name="Muszewska A."/>
            <person name="Okrasinska A."/>
            <person name="Steczkiewicz K."/>
            <person name="Drgas O."/>
            <person name="Orlowska M."/>
            <person name="Perlinska-Lenart U."/>
            <person name="Aleksandrzak-Piekarczyk T."/>
            <person name="Szatraj K."/>
            <person name="Zielenkiewicz U."/>
            <person name="Pilsyk S."/>
            <person name="Malc E."/>
            <person name="Mieczkowski P."/>
            <person name="Kruszewska J.S."/>
            <person name="Biernat P."/>
            <person name="Pawlowska J."/>
        </authorList>
    </citation>
    <scope>NUCLEOTIDE SEQUENCE</scope>
    <source>
        <strain evidence="2">CBS 226.32</strain>
    </source>
</reference>
<feature type="region of interest" description="Disordered" evidence="1">
    <location>
        <begin position="1"/>
        <end position="54"/>
    </location>
</feature>
<accession>A0A8H7UVD1</accession>
<feature type="region of interest" description="Disordered" evidence="1">
    <location>
        <begin position="404"/>
        <end position="439"/>
    </location>
</feature>
<feature type="compositionally biased region" description="Acidic residues" evidence="1">
    <location>
        <begin position="299"/>
        <end position="314"/>
    </location>
</feature>
<feature type="compositionally biased region" description="Polar residues" evidence="1">
    <location>
        <begin position="280"/>
        <end position="291"/>
    </location>
</feature>
<dbReference type="EMBL" id="JAEPRC010000752">
    <property type="protein sequence ID" value="KAG2192144.1"/>
    <property type="molecule type" value="Genomic_DNA"/>
</dbReference>
<proteinExistence type="predicted"/>
<evidence type="ECO:0000256" key="1">
    <source>
        <dbReference type="SAM" id="MobiDB-lite"/>
    </source>
</evidence>
<evidence type="ECO:0000313" key="3">
    <source>
        <dbReference type="Proteomes" id="UP000650833"/>
    </source>
</evidence>
<dbReference type="OrthoDB" id="2279365at2759"/>
<sequence>MLRQRKKKLEKMHDAKIDSYFKPAPKPGTSSKQKSAIKRQCENDENTNYNDENRKKVFTASSSQRIKRQFGEIKGGLQPKNKKNDFRLPLADKTPKNSLNISNDNHLTSRMTKSKRNTTPPGFAVLCDEDIEKGIEKAPTPPIRDSQEDYIESIDSQVCNSQAIDSQISNSQQDIDSQVTSDSQNKPLNLELNTQFIENGGDLNTQWTEVTSSPIDIYKDVVTETQDPALFILKDNGESALDENYQPQKDQLDMENQLDKENLLDLSKKLPSEKDLLKHSSISNTENNNGKQKVKNNDNEEEEEEEEENDDDYGDWSLDSDLYEVANTNRTVEFRPVHLPDNFTKSIATDDSLFSDNESENLAPFFDSDSQEEDHFVEPDVEFSVNDLETPTEEAIEESLASYTLSQEHATTPSQIHEPLPNPRGKDILEKLEEKDEKN</sequence>
<name>A0A8H7UVD1_9FUNG</name>